<reference evidence="7 8" key="1">
    <citation type="journal article" date="2012" name="Stand. Genomic Sci.">
        <title>Genome sequence of the soil bacterium Saccharomonospora azurea type strain (NA-128(T)).</title>
        <authorList>
            <person name="Klenk H.P."/>
            <person name="Held B."/>
            <person name="Lucas S."/>
            <person name="Lapidus A."/>
            <person name="Copeland A."/>
            <person name="Hammon N."/>
            <person name="Pitluck S."/>
            <person name="Goodwin L.A."/>
            <person name="Han C."/>
            <person name="Tapia R."/>
            <person name="Brambilla E.M."/>
            <person name="Potter G."/>
            <person name="Land M."/>
            <person name="Ivanova N."/>
            <person name="Rohde M."/>
            <person name="Goker M."/>
            <person name="Detter J.C."/>
            <person name="Kyrpides N.C."/>
            <person name="Woyke T."/>
        </authorList>
    </citation>
    <scope>NUCLEOTIDE SEQUENCE [LARGE SCALE GENOMIC DNA]</scope>
    <source>
        <strain evidence="7 8">NA-128</strain>
    </source>
</reference>
<dbReference type="SUPFAM" id="SSF52317">
    <property type="entry name" value="Class I glutamine amidotransferase-like"/>
    <property type="match status" value="1"/>
</dbReference>
<protein>
    <recommendedName>
        <fullName evidence="1">anthranilate synthase</fullName>
        <ecNumber evidence="1">4.1.3.27</ecNumber>
    </recommendedName>
</protein>
<gene>
    <name evidence="7" type="ORF">SacazDRAFT_04320</name>
</gene>
<organism evidence="7 8">
    <name type="scientific">Saccharomonospora azurea NA-128</name>
    <dbReference type="NCBI Taxonomy" id="882081"/>
    <lineage>
        <taxon>Bacteria</taxon>
        <taxon>Bacillati</taxon>
        <taxon>Actinomycetota</taxon>
        <taxon>Actinomycetes</taxon>
        <taxon>Pseudonocardiales</taxon>
        <taxon>Pseudonocardiaceae</taxon>
        <taxon>Saccharomonospora</taxon>
    </lineage>
</organism>
<evidence type="ECO:0000256" key="1">
    <source>
        <dbReference type="ARBA" id="ARBA00012266"/>
    </source>
</evidence>
<dbReference type="Pfam" id="PF00425">
    <property type="entry name" value="Chorismate_bind"/>
    <property type="match status" value="1"/>
</dbReference>
<keyword evidence="3" id="KW-0456">Lyase</keyword>
<dbReference type="PANTHER" id="PTHR11236">
    <property type="entry name" value="AMINOBENZOATE/ANTHRANILATE SYNTHASE"/>
    <property type="match status" value="1"/>
</dbReference>
<dbReference type="Pfam" id="PF00117">
    <property type="entry name" value="GATase"/>
    <property type="match status" value="1"/>
</dbReference>
<dbReference type="InterPro" id="IPR005801">
    <property type="entry name" value="ADC_synthase"/>
</dbReference>
<dbReference type="GO" id="GO:0004049">
    <property type="term" value="F:anthranilate synthase activity"/>
    <property type="evidence" value="ECO:0007669"/>
    <property type="project" value="UniProtKB-EC"/>
</dbReference>
<evidence type="ECO:0000259" key="6">
    <source>
        <dbReference type="Pfam" id="PF00425"/>
    </source>
</evidence>
<dbReference type="PRINTS" id="PR00096">
    <property type="entry name" value="GATASE"/>
</dbReference>
<feature type="domain" description="Chorismate-utilising enzyme C-terminal" evidence="6">
    <location>
        <begin position="126"/>
        <end position="385"/>
    </location>
</feature>
<dbReference type="Gene3D" id="3.60.120.10">
    <property type="entry name" value="Anthranilate synthase"/>
    <property type="match status" value="1"/>
</dbReference>
<dbReference type="CDD" id="cd01743">
    <property type="entry name" value="GATase1_Anthranilate_Synthase"/>
    <property type="match status" value="1"/>
</dbReference>
<name>H8G464_9PSEU</name>
<dbReference type="InterPro" id="IPR006221">
    <property type="entry name" value="TrpG/PapA_dom"/>
</dbReference>
<sequence>MAATDPATLWRRAEAAPGWAVLHRPDATGADRVEILFGDVVALDRLAELDDLTERATEPGPGAGHRLLVAVPFRQAAERGFECVDDGTPLAALAIRDEYDAALDDVLATLPDDPVQVGEAGFELDDDAYAHAVAQVIEHEIGRGVGANFVLKRSFRAQLDDFSPRTALATFRRLLSNATGAYWTFLVRLGDRLLIGATPERHVTLSDGTMTMNPISGTYRYPAEGPDTEDVLRFLADGKETDELYMVVDEELKMMARLCSPGVRVRGPFLKEMRWLAHTEYFLGGETDRGVADVLRETLFAPTVVGSPLESAFRVVSRYEGRGRGYYSGVLALVGRDVAHQPTLDSAILIRTAEIDSTGALDLGVGATLVRHSDPAGEARETWAKSAGMLAALGIGEATSGTRVSARPAPGLSADLRIANALAERNSGLAEFWFSTPRPRSAHRGARVLVVDAEDHFTGMLDHQLRHCGLDVRTLDYTDVTTVEGYDLVVLGPGPGDPTDGHDPKIARLRGLARDLLGRVPLLAVCLGHQALASVLGFKLARKAVPSQGQRRTIDYFGSPAQVGFYNTYTAVSLLDTVQAVVPGGVVEVARDTATNEVHGLRAPGLRSVQFHPESVLSRDGFSILRAAAEALLDEGVPAGRDAMTVEGRR</sequence>
<evidence type="ECO:0000256" key="4">
    <source>
        <dbReference type="ARBA" id="ARBA00047683"/>
    </source>
</evidence>
<evidence type="ECO:0000256" key="3">
    <source>
        <dbReference type="ARBA" id="ARBA00023239"/>
    </source>
</evidence>
<evidence type="ECO:0000256" key="2">
    <source>
        <dbReference type="ARBA" id="ARBA00022962"/>
    </source>
</evidence>
<dbReference type="RefSeq" id="WP_005444981.1">
    <property type="nucleotide sequence ID" value="NZ_CM001466.1"/>
</dbReference>
<dbReference type="InterPro" id="IPR029062">
    <property type="entry name" value="Class_I_gatase-like"/>
</dbReference>
<dbReference type="EC" id="4.1.3.27" evidence="1"/>
<dbReference type="EMBL" id="CM001466">
    <property type="protein sequence ID" value="EHY91162.1"/>
    <property type="molecule type" value="Genomic_DNA"/>
</dbReference>
<proteinExistence type="predicted"/>
<dbReference type="AlphaFoldDB" id="H8G464"/>
<evidence type="ECO:0000313" key="8">
    <source>
        <dbReference type="Proteomes" id="UP000004705"/>
    </source>
</evidence>
<evidence type="ECO:0000259" key="5">
    <source>
        <dbReference type="Pfam" id="PF00117"/>
    </source>
</evidence>
<dbReference type="Gene3D" id="3.40.50.880">
    <property type="match status" value="1"/>
</dbReference>
<dbReference type="GO" id="GO:0000162">
    <property type="term" value="P:L-tryptophan biosynthetic process"/>
    <property type="evidence" value="ECO:0007669"/>
    <property type="project" value="TreeGrafter"/>
</dbReference>
<dbReference type="InterPro" id="IPR019999">
    <property type="entry name" value="Anth_synth_I-like"/>
</dbReference>
<dbReference type="PROSITE" id="PS51273">
    <property type="entry name" value="GATASE_TYPE_1"/>
    <property type="match status" value="1"/>
</dbReference>
<keyword evidence="8" id="KW-1185">Reference proteome</keyword>
<comment type="catalytic activity">
    <reaction evidence="4">
        <text>chorismate + L-glutamine = anthranilate + pyruvate + L-glutamate + H(+)</text>
        <dbReference type="Rhea" id="RHEA:21732"/>
        <dbReference type="ChEBI" id="CHEBI:15361"/>
        <dbReference type="ChEBI" id="CHEBI:15378"/>
        <dbReference type="ChEBI" id="CHEBI:16567"/>
        <dbReference type="ChEBI" id="CHEBI:29748"/>
        <dbReference type="ChEBI" id="CHEBI:29985"/>
        <dbReference type="ChEBI" id="CHEBI:58359"/>
        <dbReference type="EC" id="4.1.3.27"/>
    </reaction>
</comment>
<evidence type="ECO:0000313" key="7">
    <source>
        <dbReference type="EMBL" id="EHY91162.1"/>
    </source>
</evidence>
<feature type="domain" description="Glutamine amidotransferase" evidence="5">
    <location>
        <begin position="449"/>
        <end position="627"/>
    </location>
</feature>
<dbReference type="PRINTS" id="PR00097">
    <property type="entry name" value="ANTSNTHASEII"/>
</dbReference>
<accession>H8G464</accession>
<dbReference type="HOGENOM" id="CLU_028026_0_0_11"/>
<dbReference type="OrthoDB" id="8594609at2"/>
<keyword evidence="2" id="KW-0315">Glutamine amidotransferase</keyword>
<dbReference type="InterPro" id="IPR017926">
    <property type="entry name" value="GATASE"/>
</dbReference>
<dbReference type="Proteomes" id="UP000004705">
    <property type="component" value="Chromosome"/>
</dbReference>
<dbReference type="SUPFAM" id="SSF56322">
    <property type="entry name" value="ADC synthase"/>
    <property type="match status" value="1"/>
</dbReference>
<dbReference type="InterPro" id="IPR015890">
    <property type="entry name" value="Chorismate_C"/>
</dbReference>
<dbReference type="PANTHER" id="PTHR11236:SF49">
    <property type="entry name" value="ANTHRANILATE SYNTHASE COMPONENT 1"/>
    <property type="match status" value="1"/>
</dbReference>